<keyword evidence="7" id="KW-1185">Reference proteome</keyword>
<dbReference type="Pfam" id="PF00440">
    <property type="entry name" value="TetR_N"/>
    <property type="match status" value="1"/>
</dbReference>
<dbReference type="Gene3D" id="1.10.357.10">
    <property type="entry name" value="Tetracycline Repressor, domain 2"/>
    <property type="match status" value="1"/>
</dbReference>
<dbReference type="EMBL" id="JBHSAX010000003">
    <property type="protein sequence ID" value="MFC3961088.1"/>
    <property type="molecule type" value="Genomic_DNA"/>
</dbReference>
<dbReference type="Proteomes" id="UP001595696">
    <property type="component" value="Unassembled WGS sequence"/>
</dbReference>
<evidence type="ECO:0000313" key="6">
    <source>
        <dbReference type="EMBL" id="MFC3961088.1"/>
    </source>
</evidence>
<gene>
    <name evidence="6" type="ORF">ACFO0B_03700</name>
</gene>
<dbReference type="PANTHER" id="PTHR30055">
    <property type="entry name" value="HTH-TYPE TRANSCRIPTIONAL REGULATOR RUTR"/>
    <property type="match status" value="1"/>
</dbReference>
<evidence type="ECO:0000259" key="5">
    <source>
        <dbReference type="PROSITE" id="PS50977"/>
    </source>
</evidence>
<keyword evidence="2 4" id="KW-0238">DNA-binding</keyword>
<dbReference type="RefSeq" id="WP_378610844.1">
    <property type="nucleotide sequence ID" value="NZ_JBHSAX010000003.1"/>
</dbReference>
<name>A0ABV8DM65_9NOCA</name>
<sequence>MAPPRKHDTDVILDAARALVLGEGPRAASVAAIAAASGAPVGTLYHRFGNRDGVLGALWLRALERFQRRALAAADATDPVQAGIAMALATLEFGRDLPDDAGLLLGVGPADLLDSGPDAAFRARRDELNAPLRARLDHLATALTGTADPRAVEAVTRAVVDLPYAALRRHAPAPPAWLAADLASAVQALLTVPNLGVRLD</sequence>
<evidence type="ECO:0000313" key="7">
    <source>
        <dbReference type="Proteomes" id="UP001595696"/>
    </source>
</evidence>
<dbReference type="InterPro" id="IPR050109">
    <property type="entry name" value="HTH-type_TetR-like_transc_reg"/>
</dbReference>
<keyword evidence="1" id="KW-0805">Transcription regulation</keyword>
<evidence type="ECO:0000256" key="2">
    <source>
        <dbReference type="ARBA" id="ARBA00023125"/>
    </source>
</evidence>
<feature type="domain" description="HTH tetR-type" evidence="5">
    <location>
        <begin position="6"/>
        <end position="66"/>
    </location>
</feature>
<dbReference type="InterPro" id="IPR009057">
    <property type="entry name" value="Homeodomain-like_sf"/>
</dbReference>
<dbReference type="PROSITE" id="PS50977">
    <property type="entry name" value="HTH_TETR_2"/>
    <property type="match status" value="1"/>
</dbReference>
<evidence type="ECO:0000256" key="3">
    <source>
        <dbReference type="ARBA" id="ARBA00023163"/>
    </source>
</evidence>
<evidence type="ECO:0000256" key="4">
    <source>
        <dbReference type="PROSITE-ProRule" id="PRU00335"/>
    </source>
</evidence>
<protein>
    <submittedName>
        <fullName evidence="6">TetR/AcrR family transcriptional regulator</fullName>
    </submittedName>
</protein>
<accession>A0ABV8DM65</accession>
<comment type="caution">
    <text evidence="6">The sequence shown here is derived from an EMBL/GenBank/DDBJ whole genome shotgun (WGS) entry which is preliminary data.</text>
</comment>
<dbReference type="InterPro" id="IPR001647">
    <property type="entry name" value="HTH_TetR"/>
</dbReference>
<dbReference type="PANTHER" id="PTHR30055:SF234">
    <property type="entry name" value="HTH-TYPE TRANSCRIPTIONAL REGULATOR BETI"/>
    <property type="match status" value="1"/>
</dbReference>
<proteinExistence type="predicted"/>
<keyword evidence="3" id="KW-0804">Transcription</keyword>
<dbReference type="SUPFAM" id="SSF46689">
    <property type="entry name" value="Homeodomain-like"/>
    <property type="match status" value="1"/>
</dbReference>
<feature type="DNA-binding region" description="H-T-H motif" evidence="4">
    <location>
        <begin position="29"/>
        <end position="48"/>
    </location>
</feature>
<reference evidence="7" key="1">
    <citation type="journal article" date="2019" name="Int. J. Syst. Evol. Microbiol.">
        <title>The Global Catalogue of Microorganisms (GCM) 10K type strain sequencing project: providing services to taxonomists for standard genome sequencing and annotation.</title>
        <authorList>
            <consortium name="The Broad Institute Genomics Platform"/>
            <consortium name="The Broad Institute Genome Sequencing Center for Infectious Disease"/>
            <person name="Wu L."/>
            <person name="Ma J."/>
        </authorList>
    </citation>
    <scope>NUCLEOTIDE SEQUENCE [LARGE SCALE GENOMIC DNA]</scope>
    <source>
        <strain evidence="7">CGMCC 4.7330</strain>
    </source>
</reference>
<organism evidence="6 7">
    <name type="scientific">Nocardia jiangsuensis</name>
    <dbReference type="NCBI Taxonomy" id="1691563"/>
    <lineage>
        <taxon>Bacteria</taxon>
        <taxon>Bacillati</taxon>
        <taxon>Actinomycetota</taxon>
        <taxon>Actinomycetes</taxon>
        <taxon>Mycobacteriales</taxon>
        <taxon>Nocardiaceae</taxon>
        <taxon>Nocardia</taxon>
    </lineage>
</organism>
<evidence type="ECO:0000256" key="1">
    <source>
        <dbReference type="ARBA" id="ARBA00023015"/>
    </source>
</evidence>